<evidence type="ECO:0000313" key="3">
    <source>
        <dbReference type="Proteomes" id="UP001152622"/>
    </source>
</evidence>
<comment type="caution">
    <text evidence="2">The sequence shown here is derived from an EMBL/GenBank/DDBJ whole genome shotgun (WGS) entry which is preliminary data.</text>
</comment>
<sequence length="289" mass="31476">MGIAEMLTGIEASLDTSMILGTGAVYRQERKNSSCYVGNGRGKKPRRACPLVPYTPPHPHIYFFLFTCRDRRDETQQAPEVLDDPVDDSGCSEERDLGPEELPDAVEWSDLAQEQAQDTTEEFFDTHSWHSDALSDIAPDGEECPAALLTAGGPCEGQSHPTGCLLHATEGSSMGILSEMCQEAPDWLQRPPEHDPSLDLCSVGLDSCTVHRRCVSGSPERTEPFWSEEVPNRGCLQSTSKEAGLPVPSVLSASEMVVPSPKKKVTNGADLQMKKCSIRLAYAPGNTQK</sequence>
<proteinExistence type="predicted"/>
<evidence type="ECO:0000313" key="2">
    <source>
        <dbReference type="EMBL" id="KAJ8357158.1"/>
    </source>
</evidence>
<keyword evidence="3" id="KW-1185">Reference proteome</keyword>
<accession>A0A9Q1IY22</accession>
<protein>
    <submittedName>
        <fullName evidence="2">Uncharacterized protein</fullName>
    </submittedName>
</protein>
<organism evidence="2 3">
    <name type="scientific">Synaphobranchus kaupii</name>
    <name type="common">Kaup's arrowtooth eel</name>
    <dbReference type="NCBI Taxonomy" id="118154"/>
    <lineage>
        <taxon>Eukaryota</taxon>
        <taxon>Metazoa</taxon>
        <taxon>Chordata</taxon>
        <taxon>Craniata</taxon>
        <taxon>Vertebrata</taxon>
        <taxon>Euteleostomi</taxon>
        <taxon>Actinopterygii</taxon>
        <taxon>Neopterygii</taxon>
        <taxon>Teleostei</taxon>
        <taxon>Anguilliformes</taxon>
        <taxon>Synaphobranchidae</taxon>
        <taxon>Synaphobranchus</taxon>
    </lineage>
</organism>
<dbReference type="AlphaFoldDB" id="A0A9Q1IY22"/>
<gene>
    <name evidence="2" type="ORF">SKAU_G00199520</name>
</gene>
<dbReference type="Proteomes" id="UP001152622">
    <property type="component" value="Chromosome 6"/>
</dbReference>
<reference evidence="2" key="1">
    <citation type="journal article" date="2023" name="Science">
        <title>Genome structures resolve the early diversification of teleost fishes.</title>
        <authorList>
            <person name="Parey E."/>
            <person name="Louis A."/>
            <person name="Montfort J."/>
            <person name="Bouchez O."/>
            <person name="Roques C."/>
            <person name="Iampietro C."/>
            <person name="Lluch J."/>
            <person name="Castinel A."/>
            <person name="Donnadieu C."/>
            <person name="Desvignes T."/>
            <person name="Floi Bucao C."/>
            <person name="Jouanno E."/>
            <person name="Wen M."/>
            <person name="Mejri S."/>
            <person name="Dirks R."/>
            <person name="Jansen H."/>
            <person name="Henkel C."/>
            <person name="Chen W.J."/>
            <person name="Zahm M."/>
            <person name="Cabau C."/>
            <person name="Klopp C."/>
            <person name="Thompson A.W."/>
            <person name="Robinson-Rechavi M."/>
            <person name="Braasch I."/>
            <person name="Lecointre G."/>
            <person name="Bobe J."/>
            <person name="Postlethwait J.H."/>
            <person name="Berthelot C."/>
            <person name="Roest Crollius H."/>
            <person name="Guiguen Y."/>
        </authorList>
    </citation>
    <scope>NUCLEOTIDE SEQUENCE</scope>
    <source>
        <strain evidence="2">WJC10195</strain>
    </source>
</reference>
<feature type="compositionally biased region" description="Acidic residues" evidence="1">
    <location>
        <begin position="81"/>
        <end position="91"/>
    </location>
</feature>
<feature type="region of interest" description="Disordered" evidence="1">
    <location>
        <begin position="75"/>
        <end position="101"/>
    </location>
</feature>
<dbReference type="EMBL" id="JAINUF010000006">
    <property type="protein sequence ID" value="KAJ8357158.1"/>
    <property type="molecule type" value="Genomic_DNA"/>
</dbReference>
<evidence type="ECO:0000256" key="1">
    <source>
        <dbReference type="SAM" id="MobiDB-lite"/>
    </source>
</evidence>
<name>A0A9Q1IY22_SYNKA</name>
<dbReference type="OrthoDB" id="660555at2759"/>